<dbReference type="PANTHER" id="PTHR33938:SF15">
    <property type="entry name" value="FERULOYL ESTERASE B-RELATED"/>
    <property type="match status" value="1"/>
</dbReference>
<evidence type="ECO:0000256" key="1">
    <source>
        <dbReference type="ARBA" id="ARBA00006249"/>
    </source>
</evidence>
<evidence type="ECO:0000256" key="5">
    <source>
        <dbReference type="ARBA" id="ARBA00022801"/>
    </source>
</evidence>
<keyword evidence="4" id="KW-0732">Signal</keyword>
<dbReference type="Proteomes" id="UP000292974">
    <property type="component" value="Unassembled WGS sequence"/>
</dbReference>
<keyword evidence="3" id="KW-0479">Metal-binding</keyword>
<evidence type="ECO:0000256" key="3">
    <source>
        <dbReference type="ARBA" id="ARBA00022723"/>
    </source>
</evidence>
<keyword evidence="7" id="KW-1015">Disulfide bond</keyword>
<dbReference type="Gene3D" id="3.40.50.1820">
    <property type="entry name" value="alpha/beta hydrolase"/>
    <property type="match status" value="1"/>
</dbReference>
<dbReference type="GO" id="GO:0046872">
    <property type="term" value="F:metal ion binding"/>
    <property type="evidence" value="ECO:0007669"/>
    <property type="project" value="UniProtKB-KW"/>
</dbReference>
<keyword evidence="5 8" id="KW-0378">Hydrolase</keyword>
<sequence>MVIHFQRDRFFMPLDAWLHNLGIYCHISACDDLDGASDGIISHISACNAAFDIASFRCQDGTDAGDTCLSNAQIQAVRLITSEYKPGVTIAGMDTFPKWPFLEGAPFQGPSNFGLLRQPSNPITGKEALLYSAGDQTVKFIVTRNPQFDAMTFDPQEWKDRLSVLGSIMDVTDVSLDGFLSKGGKIILIHGTADDLITPHNSIAYYQRQLSRYGQDRLDSFLRFYMIPGYGHGFGKFNAKYASLDALENWVENGRAPSGLIAVDGNPGANRSRPMCEWPAWPKFTGNPGTEGASTSYTCVKG</sequence>
<evidence type="ECO:0000256" key="4">
    <source>
        <dbReference type="ARBA" id="ARBA00022729"/>
    </source>
</evidence>
<dbReference type="InterPro" id="IPR011118">
    <property type="entry name" value="Tannase/feruloyl_esterase"/>
</dbReference>
<dbReference type="GO" id="GO:0052689">
    <property type="term" value="F:carboxylic ester hydrolase activity"/>
    <property type="evidence" value="ECO:0007669"/>
    <property type="project" value="UniProtKB-KW"/>
</dbReference>
<reference evidence="8 9" key="1">
    <citation type="submission" date="2019-02" db="EMBL/GenBank/DDBJ databases">
        <title>The genomic architecture of introgression among sibling species of bacteria.</title>
        <authorList>
            <person name="Cavassim M.I.A."/>
            <person name="Moeskjaer S."/>
            <person name="Moslemi C."/>
            <person name="Fields B."/>
            <person name="Bachmann A."/>
            <person name="Vilhjalmsson B."/>
            <person name="Schierup M.H."/>
            <person name="Young J.P.W."/>
            <person name="Andersen S.U."/>
        </authorList>
    </citation>
    <scope>NUCLEOTIDE SEQUENCE [LARGE SCALE GENOMIC DNA]</scope>
    <source>
        <strain evidence="8 9">SM135B</strain>
    </source>
</reference>
<dbReference type="Pfam" id="PF07519">
    <property type="entry name" value="Tannase"/>
    <property type="match status" value="1"/>
</dbReference>
<evidence type="ECO:0000256" key="2">
    <source>
        <dbReference type="ARBA" id="ARBA00022487"/>
    </source>
</evidence>
<keyword evidence="6" id="KW-0106">Calcium</keyword>
<protein>
    <submittedName>
        <fullName evidence="8">Tannase/feruloyl esterase family alpha/beta hydrolase</fullName>
    </submittedName>
</protein>
<accession>A0A7M3DTM6</accession>
<dbReference type="AlphaFoldDB" id="A0A7M3DTM6"/>
<evidence type="ECO:0000256" key="6">
    <source>
        <dbReference type="ARBA" id="ARBA00022837"/>
    </source>
</evidence>
<name>A0A7M3DTM6_RHILE</name>
<comment type="similarity">
    <text evidence="1">Belongs to the tannase family.</text>
</comment>
<proteinExistence type="inferred from homology"/>
<dbReference type="RefSeq" id="WP_018517550.1">
    <property type="nucleotide sequence ID" value="NZ_CP140866.1"/>
</dbReference>
<organism evidence="8 9">
    <name type="scientific">Rhizobium leguminosarum</name>
    <dbReference type="NCBI Taxonomy" id="384"/>
    <lineage>
        <taxon>Bacteria</taxon>
        <taxon>Pseudomonadati</taxon>
        <taxon>Pseudomonadota</taxon>
        <taxon>Alphaproteobacteria</taxon>
        <taxon>Hyphomicrobiales</taxon>
        <taxon>Rhizobiaceae</taxon>
        <taxon>Rhizobium/Agrobacterium group</taxon>
        <taxon>Rhizobium</taxon>
    </lineage>
</organism>
<gene>
    <name evidence="8" type="ORF">ELH90_10010</name>
</gene>
<dbReference type="EMBL" id="SIOP01000001">
    <property type="protein sequence ID" value="TAY51977.1"/>
    <property type="molecule type" value="Genomic_DNA"/>
</dbReference>
<evidence type="ECO:0000313" key="8">
    <source>
        <dbReference type="EMBL" id="TAY51977.1"/>
    </source>
</evidence>
<dbReference type="PANTHER" id="PTHR33938">
    <property type="entry name" value="FERULOYL ESTERASE B-RELATED"/>
    <property type="match status" value="1"/>
</dbReference>
<evidence type="ECO:0000256" key="7">
    <source>
        <dbReference type="ARBA" id="ARBA00023157"/>
    </source>
</evidence>
<evidence type="ECO:0000313" key="9">
    <source>
        <dbReference type="Proteomes" id="UP000292974"/>
    </source>
</evidence>
<comment type="caution">
    <text evidence="8">The sequence shown here is derived from an EMBL/GenBank/DDBJ whole genome shotgun (WGS) entry which is preliminary data.</text>
</comment>
<dbReference type="SUPFAM" id="SSF53474">
    <property type="entry name" value="alpha/beta-Hydrolases"/>
    <property type="match status" value="1"/>
</dbReference>
<keyword evidence="2" id="KW-0719">Serine esterase</keyword>
<dbReference type="InterPro" id="IPR029058">
    <property type="entry name" value="AB_hydrolase_fold"/>
</dbReference>